<sequence>MIRFEHLMKEYSGRRVVDDLTFQVPQGEIFGLIGPNGAGKSTTILMLVGLIEPTGGRCLINGEDIVTEPIRVKHRIGYMPEDVGFYADLTAARNLDFFAQLYGMKPAERKQRIEELLALVGLDGATQQVGAFSKGMRQRLGLAGALLNDPAVLVLDEPTANLDPPGVADFRRILRDAAAEGRTILISSHILPEVDQICTSVGVLARGRLVAMGTPGDLLQKQEGGTVTLCVETRDPMPDLAVPGVLCVSYDAPRREALVVAERDLGDEIAAFLVGRGVRLLRLAERQPSLESVVLPYYREV</sequence>
<organism evidence="6 7">
    <name type="scientific">Methanoculleus palmolei</name>
    <dbReference type="NCBI Taxonomy" id="72612"/>
    <lineage>
        <taxon>Archaea</taxon>
        <taxon>Methanobacteriati</taxon>
        <taxon>Methanobacteriota</taxon>
        <taxon>Stenosarchaea group</taxon>
        <taxon>Methanomicrobia</taxon>
        <taxon>Methanomicrobiales</taxon>
        <taxon>Methanomicrobiaceae</taxon>
        <taxon>Methanoculleus</taxon>
    </lineage>
</organism>
<dbReference type="InterPro" id="IPR003439">
    <property type="entry name" value="ABC_transporter-like_ATP-bd"/>
</dbReference>
<evidence type="ECO:0000256" key="4">
    <source>
        <dbReference type="ARBA" id="ARBA00022840"/>
    </source>
</evidence>
<comment type="similarity">
    <text evidence="1">Belongs to the ABC transporter superfamily.</text>
</comment>
<evidence type="ECO:0000256" key="3">
    <source>
        <dbReference type="ARBA" id="ARBA00022741"/>
    </source>
</evidence>
<dbReference type="AlphaFoldDB" id="A0ABD8A954"/>
<reference evidence="6 7" key="1">
    <citation type="submission" date="2023-10" db="EMBL/GenBank/DDBJ databases">
        <title>The complete genome sequence of Methanoculleus palmolei DSM 4273.</title>
        <authorList>
            <person name="Lai S.-J."/>
            <person name="You Y.-T."/>
            <person name="Chen S.-C."/>
        </authorList>
    </citation>
    <scope>NUCLEOTIDE SEQUENCE [LARGE SCALE GENOMIC DNA]</scope>
    <source>
        <strain evidence="6 7">DSM 4273</strain>
    </source>
</reference>
<keyword evidence="3" id="KW-0547">Nucleotide-binding</keyword>
<dbReference type="PANTHER" id="PTHR43335">
    <property type="entry name" value="ABC TRANSPORTER, ATP-BINDING PROTEIN"/>
    <property type="match status" value="1"/>
</dbReference>
<dbReference type="InterPro" id="IPR017871">
    <property type="entry name" value="ABC_transporter-like_CS"/>
</dbReference>
<keyword evidence="4 6" id="KW-0067">ATP-binding</keyword>
<gene>
    <name evidence="6" type="ORF">R6Y95_06590</name>
</gene>
<accession>A0ABD8A954</accession>
<keyword evidence="2" id="KW-0813">Transport</keyword>
<evidence type="ECO:0000313" key="7">
    <source>
        <dbReference type="Proteomes" id="UP001626603"/>
    </source>
</evidence>
<dbReference type="GO" id="GO:0005524">
    <property type="term" value="F:ATP binding"/>
    <property type="evidence" value="ECO:0007669"/>
    <property type="project" value="UniProtKB-KW"/>
</dbReference>
<dbReference type="PROSITE" id="PS00211">
    <property type="entry name" value="ABC_TRANSPORTER_1"/>
    <property type="match status" value="1"/>
</dbReference>
<dbReference type="PROSITE" id="PS50893">
    <property type="entry name" value="ABC_TRANSPORTER_2"/>
    <property type="match status" value="1"/>
</dbReference>
<evidence type="ECO:0000256" key="2">
    <source>
        <dbReference type="ARBA" id="ARBA00022448"/>
    </source>
</evidence>
<evidence type="ECO:0000256" key="1">
    <source>
        <dbReference type="ARBA" id="ARBA00005417"/>
    </source>
</evidence>
<dbReference type="Proteomes" id="UP001626603">
    <property type="component" value="Chromosome"/>
</dbReference>
<dbReference type="CDD" id="cd03230">
    <property type="entry name" value="ABC_DR_subfamily_A"/>
    <property type="match status" value="1"/>
</dbReference>
<name>A0ABD8A954_9EURY</name>
<dbReference type="Pfam" id="PF00005">
    <property type="entry name" value="ABC_tran"/>
    <property type="match status" value="1"/>
</dbReference>
<keyword evidence="7" id="KW-1185">Reference proteome</keyword>
<proteinExistence type="inferred from homology"/>
<protein>
    <submittedName>
        <fullName evidence="6">ABC transporter ATP-binding protein</fullName>
    </submittedName>
</protein>
<dbReference type="PANTHER" id="PTHR43335:SF4">
    <property type="entry name" value="ABC TRANSPORTER, ATP-BINDING PROTEIN"/>
    <property type="match status" value="1"/>
</dbReference>
<dbReference type="SMART" id="SM00382">
    <property type="entry name" value="AAA"/>
    <property type="match status" value="1"/>
</dbReference>
<dbReference type="Gene3D" id="3.40.50.300">
    <property type="entry name" value="P-loop containing nucleotide triphosphate hydrolases"/>
    <property type="match status" value="1"/>
</dbReference>
<dbReference type="InterPro" id="IPR027417">
    <property type="entry name" value="P-loop_NTPase"/>
</dbReference>
<evidence type="ECO:0000313" key="6">
    <source>
        <dbReference type="EMBL" id="WOX55136.1"/>
    </source>
</evidence>
<feature type="domain" description="ABC transporter" evidence="5">
    <location>
        <begin position="2"/>
        <end position="231"/>
    </location>
</feature>
<dbReference type="EMBL" id="CP137641">
    <property type="protein sequence ID" value="WOX55136.1"/>
    <property type="molecule type" value="Genomic_DNA"/>
</dbReference>
<dbReference type="SUPFAM" id="SSF52540">
    <property type="entry name" value="P-loop containing nucleoside triphosphate hydrolases"/>
    <property type="match status" value="1"/>
</dbReference>
<dbReference type="InterPro" id="IPR003593">
    <property type="entry name" value="AAA+_ATPase"/>
</dbReference>
<evidence type="ECO:0000259" key="5">
    <source>
        <dbReference type="PROSITE" id="PS50893"/>
    </source>
</evidence>